<evidence type="ECO:0000256" key="5">
    <source>
        <dbReference type="RuleBase" id="RU361187"/>
    </source>
</evidence>
<keyword evidence="4 5" id="KW-0326">Glycosidase</keyword>
<dbReference type="Proteomes" id="UP001500618">
    <property type="component" value="Unassembled WGS sequence"/>
</dbReference>
<dbReference type="CDD" id="cd18820">
    <property type="entry name" value="GH43_LbAraf43-like"/>
    <property type="match status" value="1"/>
</dbReference>
<dbReference type="Pfam" id="PF04616">
    <property type="entry name" value="Glyco_hydro_43"/>
    <property type="match status" value="1"/>
</dbReference>
<evidence type="ECO:0000256" key="1">
    <source>
        <dbReference type="ARBA" id="ARBA00009865"/>
    </source>
</evidence>
<dbReference type="InterPro" id="IPR006710">
    <property type="entry name" value="Glyco_hydro_43"/>
</dbReference>
<keyword evidence="7" id="KW-1185">Reference proteome</keyword>
<comment type="caution">
    <text evidence="6">The sequence shown here is derived from an EMBL/GenBank/DDBJ whole genome shotgun (WGS) entry which is preliminary data.</text>
</comment>
<dbReference type="SUPFAM" id="SSF75005">
    <property type="entry name" value="Arabinanase/levansucrase/invertase"/>
    <property type="match status" value="1"/>
</dbReference>
<evidence type="ECO:0000313" key="6">
    <source>
        <dbReference type="EMBL" id="GAA1661963.1"/>
    </source>
</evidence>
<dbReference type="PANTHER" id="PTHR43817">
    <property type="entry name" value="GLYCOSYL HYDROLASE"/>
    <property type="match status" value="1"/>
</dbReference>
<dbReference type="Gene3D" id="2.60.120.560">
    <property type="entry name" value="Exo-inulinase, domain 1"/>
    <property type="match status" value="1"/>
</dbReference>
<proteinExistence type="inferred from homology"/>
<evidence type="ECO:0000256" key="2">
    <source>
        <dbReference type="ARBA" id="ARBA00022729"/>
    </source>
</evidence>
<evidence type="ECO:0000256" key="3">
    <source>
        <dbReference type="ARBA" id="ARBA00022801"/>
    </source>
</evidence>
<evidence type="ECO:0008006" key="8">
    <source>
        <dbReference type="Google" id="ProtNLM"/>
    </source>
</evidence>
<dbReference type="PANTHER" id="PTHR43817:SF1">
    <property type="entry name" value="HYDROLASE, FAMILY 43, PUTATIVE (AFU_ORTHOLOGUE AFUA_3G01660)-RELATED"/>
    <property type="match status" value="1"/>
</dbReference>
<evidence type="ECO:0000313" key="7">
    <source>
        <dbReference type="Proteomes" id="UP001500618"/>
    </source>
</evidence>
<protein>
    <recommendedName>
        <fullName evidence="8">Family 43 glycosylhydrolase</fullName>
    </recommendedName>
</protein>
<organism evidence="6 7">
    <name type="scientific">Fodinicola feengrottensis</name>
    <dbReference type="NCBI Taxonomy" id="435914"/>
    <lineage>
        <taxon>Bacteria</taxon>
        <taxon>Bacillati</taxon>
        <taxon>Actinomycetota</taxon>
        <taxon>Actinomycetes</taxon>
        <taxon>Mycobacteriales</taxon>
        <taxon>Fodinicola</taxon>
    </lineage>
</organism>
<name>A0ABP4RU95_9ACTN</name>
<dbReference type="EMBL" id="BAAANY010000003">
    <property type="protein sequence ID" value="GAA1661963.1"/>
    <property type="molecule type" value="Genomic_DNA"/>
</dbReference>
<keyword evidence="3 5" id="KW-0378">Hydrolase</keyword>
<dbReference type="Gene3D" id="2.115.10.20">
    <property type="entry name" value="Glycosyl hydrolase domain, family 43"/>
    <property type="match status" value="1"/>
</dbReference>
<reference evidence="7" key="1">
    <citation type="journal article" date="2019" name="Int. J. Syst. Evol. Microbiol.">
        <title>The Global Catalogue of Microorganisms (GCM) 10K type strain sequencing project: providing services to taxonomists for standard genome sequencing and annotation.</title>
        <authorList>
            <consortium name="The Broad Institute Genomics Platform"/>
            <consortium name="The Broad Institute Genome Sequencing Center for Infectious Disease"/>
            <person name="Wu L."/>
            <person name="Ma J."/>
        </authorList>
    </citation>
    <scope>NUCLEOTIDE SEQUENCE [LARGE SCALE GENOMIC DNA]</scope>
    <source>
        <strain evidence="7">JCM 14718</strain>
    </source>
</reference>
<gene>
    <name evidence="6" type="ORF">GCM10009765_09300</name>
</gene>
<evidence type="ECO:0000256" key="4">
    <source>
        <dbReference type="ARBA" id="ARBA00023295"/>
    </source>
</evidence>
<accession>A0ABP4RU95</accession>
<sequence length="530" mass="56152">MSLLALVAGTTGAAGAPRTAAGTFTNPVVTNRSDPHIISSGGKYYYTSTDGCAGGYICVWSSATLTGLGSATRFTVFQIPGCPAANCAEVWAPEIHSINGAFYIYYTAGAGSAHRLFVLKAKTSDPTGAYAEATTGAAHGQLTESSGLWAIDPDVFQTSDGKLYLTWSGWPDSSGSEQNIYLAPMSDPLHVSGNRVLLSQPDRPWETAGLKVNEGPVGFQHGGKTFITYSGSFCGTDSYAVGLLTNTSGNLLDAAGWTKTGPIFKYHSGVKGPASFVPIRTVDGVEDWFLVHSNTNACDSGRELRLQRLYWDTDGSPLLGYPVADGVPLQAPSGELGSTGSPNPYNQGWGDAFGDLAEGVNDGRSVGSWTVTSPAGATLTSFGGVGWTRLFRASNPNYETYRVTVDTTWTGTGTTSGFPKYGIYASYDDRNNHVEVFIDRKNNVLATHAVVQGTEQPWQNANLPAGFDPTVAHRLSVLKTGASYEFSLDGTVMQQRTFSGTFPVLLNGQVGLVTEDSTAAYTNLAITDMR</sequence>
<dbReference type="InterPro" id="IPR023296">
    <property type="entry name" value="Glyco_hydro_beta-prop_sf"/>
</dbReference>
<keyword evidence="2" id="KW-0732">Signal</keyword>
<comment type="similarity">
    <text evidence="1 5">Belongs to the glycosyl hydrolase 43 family.</text>
</comment>